<dbReference type="GO" id="GO:0051213">
    <property type="term" value="F:dioxygenase activity"/>
    <property type="evidence" value="ECO:0007669"/>
    <property type="project" value="UniProtKB-KW"/>
</dbReference>
<comment type="caution">
    <text evidence="1">The sequence shown here is derived from an EMBL/GenBank/DDBJ whole genome shotgun (WGS) entry which is preliminary data.</text>
</comment>
<organism evidence="1 2">
    <name type="scientific">Artemisia annua</name>
    <name type="common">Sweet wormwood</name>
    <dbReference type="NCBI Taxonomy" id="35608"/>
    <lineage>
        <taxon>Eukaryota</taxon>
        <taxon>Viridiplantae</taxon>
        <taxon>Streptophyta</taxon>
        <taxon>Embryophyta</taxon>
        <taxon>Tracheophyta</taxon>
        <taxon>Spermatophyta</taxon>
        <taxon>Magnoliopsida</taxon>
        <taxon>eudicotyledons</taxon>
        <taxon>Gunneridae</taxon>
        <taxon>Pentapetalae</taxon>
        <taxon>asterids</taxon>
        <taxon>campanulids</taxon>
        <taxon>Asterales</taxon>
        <taxon>Asteraceae</taxon>
        <taxon>Asteroideae</taxon>
        <taxon>Anthemideae</taxon>
        <taxon>Artemisiinae</taxon>
        <taxon>Artemisia</taxon>
    </lineage>
</organism>
<proteinExistence type="predicted"/>
<name>A0A2U1P4Q3_ARTAN</name>
<dbReference type="EMBL" id="PKPP01001680">
    <property type="protein sequence ID" value="PWA80745.1"/>
    <property type="molecule type" value="Genomic_DNA"/>
</dbReference>
<dbReference type="Proteomes" id="UP000245207">
    <property type="component" value="Unassembled WGS sequence"/>
</dbReference>
<dbReference type="OrthoDB" id="908869at2759"/>
<keyword evidence="1" id="KW-0560">Oxidoreductase</keyword>
<dbReference type="AlphaFoldDB" id="A0A2U1P4Q3"/>
<dbReference type="Gene3D" id="2.60.120.330">
    <property type="entry name" value="B-lactam Antibiotic, Isopenicillin N Synthase, Chain"/>
    <property type="match status" value="1"/>
</dbReference>
<dbReference type="SUPFAM" id="SSF51197">
    <property type="entry name" value="Clavaminate synthase-like"/>
    <property type="match status" value="1"/>
</dbReference>
<dbReference type="STRING" id="35608.A0A2U1P4Q3"/>
<accession>A0A2U1P4Q3</accession>
<dbReference type="InterPro" id="IPR027443">
    <property type="entry name" value="IPNS-like_sf"/>
</dbReference>
<protein>
    <submittedName>
        <fullName evidence="1">Oxoglutarate/iron-dependent dioxygenase</fullName>
    </submittedName>
</protein>
<gene>
    <name evidence="1" type="ORF">CTI12_AA192160</name>
</gene>
<reference evidence="1 2" key="1">
    <citation type="journal article" date="2018" name="Mol. Plant">
        <title>The genome of Artemisia annua provides insight into the evolution of Asteraceae family and artemisinin biosynthesis.</title>
        <authorList>
            <person name="Shen Q."/>
            <person name="Zhang L."/>
            <person name="Liao Z."/>
            <person name="Wang S."/>
            <person name="Yan T."/>
            <person name="Shi P."/>
            <person name="Liu M."/>
            <person name="Fu X."/>
            <person name="Pan Q."/>
            <person name="Wang Y."/>
            <person name="Lv Z."/>
            <person name="Lu X."/>
            <person name="Zhang F."/>
            <person name="Jiang W."/>
            <person name="Ma Y."/>
            <person name="Chen M."/>
            <person name="Hao X."/>
            <person name="Li L."/>
            <person name="Tang Y."/>
            <person name="Lv G."/>
            <person name="Zhou Y."/>
            <person name="Sun X."/>
            <person name="Brodelius P.E."/>
            <person name="Rose J.K.C."/>
            <person name="Tang K."/>
        </authorList>
    </citation>
    <scope>NUCLEOTIDE SEQUENCE [LARGE SCALE GENOMIC DNA]</scope>
    <source>
        <strain evidence="2">cv. Huhao1</strain>
        <tissue evidence="1">Leaf</tissue>
    </source>
</reference>
<evidence type="ECO:0000313" key="1">
    <source>
        <dbReference type="EMBL" id="PWA80745.1"/>
    </source>
</evidence>
<evidence type="ECO:0000313" key="2">
    <source>
        <dbReference type="Proteomes" id="UP000245207"/>
    </source>
</evidence>
<keyword evidence="1" id="KW-0223">Dioxygenase</keyword>
<keyword evidence="2" id="KW-1185">Reference proteome</keyword>
<sequence length="194" mass="21794">MDDEYKIRFYTREAGKCAAYSTNFDLFQSKAASWRDTLQVRMSLIEPDWEAVSEMCRQALKDWDKAVVRMSPIEPDWEAVPEMCRQALKDWDKAMVSLGEELMSILCEGLRVKSDKLKELTCLEGRVSGLFHVKCGEDWAAVEAVPDAIVINIGDLLQYGDADRLGECLLGFCNPMLLGSGCYVLMVGYGLIAT</sequence>